<keyword evidence="2" id="KW-1185">Reference proteome</keyword>
<dbReference type="Proteomes" id="UP000321720">
    <property type="component" value="Unassembled WGS sequence"/>
</dbReference>
<name>A0A511JAH5_9CELL</name>
<protein>
    <submittedName>
        <fullName evidence="1">Uncharacterized protein</fullName>
    </submittedName>
</protein>
<proteinExistence type="predicted"/>
<reference evidence="1 2" key="1">
    <citation type="submission" date="2019-07" db="EMBL/GenBank/DDBJ databases">
        <title>Whole genome shotgun sequence of Cellulomonas composti NBRC 100758.</title>
        <authorList>
            <person name="Hosoyama A."/>
            <person name="Uohara A."/>
            <person name="Ohji S."/>
            <person name="Ichikawa N."/>
        </authorList>
    </citation>
    <scope>NUCLEOTIDE SEQUENCE [LARGE SCALE GENOMIC DNA]</scope>
    <source>
        <strain evidence="1 2">NBRC 100758</strain>
    </source>
</reference>
<organism evidence="1 2">
    <name type="scientific">Cellulomonas composti</name>
    <dbReference type="NCBI Taxonomy" id="266130"/>
    <lineage>
        <taxon>Bacteria</taxon>
        <taxon>Bacillati</taxon>
        <taxon>Actinomycetota</taxon>
        <taxon>Actinomycetes</taxon>
        <taxon>Micrococcales</taxon>
        <taxon>Cellulomonadaceae</taxon>
        <taxon>Cellulomonas</taxon>
    </lineage>
</organism>
<dbReference type="InterPro" id="IPR045499">
    <property type="entry name" value="DUF6492"/>
</dbReference>
<dbReference type="EMBL" id="BJWG01000006">
    <property type="protein sequence ID" value="GEL94978.1"/>
    <property type="molecule type" value="Genomic_DNA"/>
</dbReference>
<dbReference type="OrthoDB" id="571298at2"/>
<dbReference type="Pfam" id="PF20102">
    <property type="entry name" value="DUF6492"/>
    <property type="match status" value="1"/>
</dbReference>
<evidence type="ECO:0000313" key="2">
    <source>
        <dbReference type="Proteomes" id="UP000321720"/>
    </source>
</evidence>
<gene>
    <name evidence="1" type="ORF">CCO02nite_16360</name>
</gene>
<dbReference type="RefSeq" id="WP_146842640.1">
    <property type="nucleotide sequence ID" value="NZ_BJWG01000006.1"/>
</dbReference>
<evidence type="ECO:0000313" key="1">
    <source>
        <dbReference type="EMBL" id="GEL94978.1"/>
    </source>
</evidence>
<comment type="caution">
    <text evidence="1">The sequence shown here is derived from an EMBL/GenBank/DDBJ whole genome shotgun (WGS) entry which is preliminary data.</text>
</comment>
<dbReference type="AlphaFoldDB" id="A0A511JAH5"/>
<accession>A0A511JAH5</accession>
<sequence>MERLTFVTPVFEAELLLLELQARSFARHLEPGHPVVVLDNTARGLSAQARRRLLAAYGPHAGSVRLLRPDEVCALPTASGWRSQQVLKLAVAALVDTAAYVTLDAKNHLVAAPEPGTFVGPDGRPRVRAYGYRTHPLRPALEHVLTYLGLPVEDALDRFAATVTPFTLEVATVLAVTADVAARAGRPFAQEFVERELTEYFLYAGWLLRRDGTLERALELTDDANPVVWPRAATLEGVREVVETARSSGAPVFGVHRNAVPRLDEAARAELAAFWAERGLVDDEAAGERLLRELAADHTRQRRRQQLRDLRPRVLTLGRRARARVLRHDG</sequence>